<accession>A0AAD4HVE2</accession>
<dbReference type="Gene3D" id="3.40.50.300">
    <property type="entry name" value="P-loop containing nucleotide triphosphate hydrolases"/>
    <property type="match status" value="1"/>
</dbReference>
<dbReference type="PRINTS" id="PR00364">
    <property type="entry name" value="DISEASERSIST"/>
</dbReference>
<dbReference type="Proteomes" id="UP001197093">
    <property type="component" value="Unassembled WGS sequence"/>
</dbReference>
<evidence type="ECO:0000256" key="1">
    <source>
        <dbReference type="SAM" id="MobiDB-lite"/>
    </source>
</evidence>
<reference evidence="4" key="1">
    <citation type="submission" date="2023-02" db="EMBL/GenBank/DDBJ databases">
        <authorList>
            <person name="Palmer J.M."/>
        </authorList>
    </citation>
    <scope>NUCLEOTIDE SEQUENCE</scope>
    <source>
        <strain evidence="4">FW57</strain>
    </source>
</reference>
<dbReference type="EMBL" id="JAHCVI010000005">
    <property type="protein sequence ID" value="KAG7284761.1"/>
    <property type="molecule type" value="Genomic_DNA"/>
</dbReference>
<feature type="domain" description="CHAT" evidence="3">
    <location>
        <begin position="218"/>
        <end position="376"/>
    </location>
</feature>
<evidence type="ECO:0000259" key="3">
    <source>
        <dbReference type="Pfam" id="PF12770"/>
    </source>
</evidence>
<dbReference type="InterPro" id="IPR007111">
    <property type="entry name" value="NACHT_NTPase"/>
</dbReference>
<gene>
    <name evidence="4" type="ORF">NEMBOFW57_009372</name>
</gene>
<dbReference type="AlphaFoldDB" id="A0AAD4HVE2"/>
<comment type="caution">
    <text evidence="4">The sequence shown here is derived from an EMBL/GenBank/DDBJ whole genome shotgun (WGS) entry which is preliminary data.</text>
</comment>
<evidence type="ECO:0000313" key="5">
    <source>
        <dbReference type="Proteomes" id="UP001197093"/>
    </source>
</evidence>
<dbReference type="Pfam" id="PF12770">
    <property type="entry name" value="CHAT"/>
    <property type="match status" value="1"/>
</dbReference>
<dbReference type="Pfam" id="PF05729">
    <property type="entry name" value="NACHT"/>
    <property type="match status" value="1"/>
</dbReference>
<proteinExistence type="predicted"/>
<dbReference type="SUPFAM" id="SSF52540">
    <property type="entry name" value="P-loop containing nucleoside triphosphate hydrolases"/>
    <property type="match status" value="1"/>
</dbReference>
<keyword evidence="5" id="KW-1185">Reference proteome</keyword>
<protein>
    <recommendedName>
        <fullName evidence="6">CHAT domain-containing protein</fullName>
    </recommendedName>
</protein>
<name>A0AAD4HVE2_9PEZI</name>
<dbReference type="InterPro" id="IPR024983">
    <property type="entry name" value="CHAT_dom"/>
</dbReference>
<evidence type="ECO:0008006" key="6">
    <source>
        <dbReference type="Google" id="ProtNLM"/>
    </source>
</evidence>
<organism evidence="4 5">
    <name type="scientific">Staphylotrichum longicolle</name>
    <dbReference type="NCBI Taxonomy" id="669026"/>
    <lineage>
        <taxon>Eukaryota</taxon>
        <taxon>Fungi</taxon>
        <taxon>Dikarya</taxon>
        <taxon>Ascomycota</taxon>
        <taxon>Pezizomycotina</taxon>
        <taxon>Sordariomycetes</taxon>
        <taxon>Sordariomycetidae</taxon>
        <taxon>Sordariales</taxon>
        <taxon>Chaetomiaceae</taxon>
        <taxon>Staphylotrichum</taxon>
    </lineage>
</organism>
<feature type="domain" description="NACHT" evidence="2">
    <location>
        <begin position="461"/>
        <end position="594"/>
    </location>
</feature>
<dbReference type="InterPro" id="IPR027417">
    <property type="entry name" value="P-loop_NTPase"/>
</dbReference>
<evidence type="ECO:0000313" key="4">
    <source>
        <dbReference type="EMBL" id="KAG7284761.1"/>
    </source>
</evidence>
<feature type="region of interest" description="Disordered" evidence="1">
    <location>
        <begin position="1"/>
        <end position="20"/>
    </location>
</feature>
<evidence type="ECO:0000259" key="2">
    <source>
        <dbReference type="Pfam" id="PF05729"/>
    </source>
</evidence>
<sequence>MANLAKSSESSEWNVQVNTGSGSSNIQLRDPLAALAELVSDDENDEPAKIIAWYLENHASEPFEKSKAESAKRLISAYGCNLASQIAETGLVPQDGYVQLHVVTAGSGEGENKEGGLSIQHLLWEVLEDPEVWSKTERRPQSVSVVRSLQSVTGVEAGCPPTTVLAEHRDGLDGKRFNILLVVSRPCPEKDVDYQLVANALMSVIDQLPPQLDGQTTLTILRPPTWQAFQDHLQEHPHFYDLVHFDMKGAIPPVAGRPTAVLEFCQPGKQNPLRLRPDYRTGDLVGKELAVAGANTVVLNACDSASFRHASSGSNLAEVLLGHGVQSVVAMAYKVVEESVEIFMGSFYRSLLAHGMTVTDAARTARSELLRNQSRRAHYMLTVQLADYIVPVVYVSSIATDANTVSPEKVPFASVRRTLESIKQAVPSHRLSAKAKTHRPRLLSGRDCDIVKLETLLPVARLVFLHGQGGIGKTELLRYLCRWWKSSGWIDTAVYIDFDDLNSEKTETYRSMSDVVASIAEQLHLPPDERSEKDIIRRLQRGKYLLVFDSADVFEDPITGRGRDAMTEPLKAFIRATAKGQSMVIVASRLDTTSIADIPFPHHNYPLSGLSVINSVSLLQNLSCPSVNELPDTFYRRGNIDSLRRAAIVLEGNPAAIRLVAPELKSVNYDGEKFFSTMFYGVFKGLSAGQGGPSDSRFAKSLNQALCSTSFIDTRKTLIKASQFAPFFNVMPKDLTIYYWFLYLSVSRYFTEGNFEHWISE</sequence>